<evidence type="ECO:0000256" key="4">
    <source>
        <dbReference type="ARBA" id="ARBA00022679"/>
    </source>
</evidence>
<dbReference type="InterPro" id="IPR003682">
    <property type="entry name" value="rRNA_ssu_MeTfrase_G"/>
</dbReference>
<comment type="caution">
    <text evidence="7">The sequence shown here is derived from an EMBL/GenBank/DDBJ whole genome shotgun (WGS) entry which is preliminary data.</text>
</comment>
<feature type="binding site" evidence="6">
    <location>
        <position position="148"/>
    </location>
    <ligand>
        <name>S-adenosyl-L-methionine</name>
        <dbReference type="ChEBI" id="CHEBI:59789"/>
    </ligand>
</feature>
<evidence type="ECO:0000256" key="1">
    <source>
        <dbReference type="ARBA" id="ARBA00022490"/>
    </source>
</evidence>
<dbReference type="Proteomes" id="UP001321492">
    <property type="component" value="Unassembled WGS sequence"/>
</dbReference>
<reference evidence="7 8" key="1">
    <citation type="submission" date="2023-05" db="EMBL/GenBank/DDBJ databases">
        <title>Chelatococcus sp. nov., a moderately thermophilic bacterium isolated from hot spring microbial mat.</title>
        <authorList>
            <person name="Hu C.-J."/>
            <person name="Li W.-J."/>
        </authorList>
    </citation>
    <scope>NUCLEOTIDE SEQUENCE [LARGE SCALE GENOMIC DNA]</scope>
    <source>
        <strain evidence="7 8">SYSU G07232</strain>
    </source>
</reference>
<keyword evidence="4 6" id="KW-0808">Transferase</keyword>
<gene>
    <name evidence="6 7" type="primary">rsmG</name>
    <name evidence="7" type="ORF">QNA08_10745</name>
</gene>
<evidence type="ECO:0000313" key="8">
    <source>
        <dbReference type="Proteomes" id="UP001321492"/>
    </source>
</evidence>
<comment type="catalytic activity">
    <reaction evidence="6">
        <text>guanosine(527) in 16S rRNA + S-adenosyl-L-methionine = N(7)-methylguanosine(527) in 16S rRNA + S-adenosyl-L-homocysteine</text>
        <dbReference type="Rhea" id="RHEA:42732"/>
        <dbReference type="Rhea" id="RHEA-COMP:10209"/>
        <dbReference type="Rhea" id="RHEA-COMP:10210"/>
        <dbReference type="ChEBI" id="CHEBI:57856"/>
        <dbReference type="ChEBI" id="CHEBI:59789"/>
        <dbReference type="ChEBI" id="CHEBI:74269"/>
        <dbReference type="ChEBI" id="CHEBI:74480"/>
        <dbReference type="EC" id="2.1.1.170"/>
    </reaction>
</comment>
<keyword evidence="2 6" id="KW-0698">rRNA processing</keyword>
<dbReference type="GO" id="GO:0008168">
    <property type="term" value="F:methyltransferase activity"/>
    <property type="evidence" value="ECO:0007669"/>
    <property type="project" value="UniProtKB-KW"/>
</dbReference>
<proteinExistence type="inferred from homology"/>
<keyword evidence="8" id="KW-1185">Reference proteome</keyword>
<dbReference type="SUPFAM" id="SSF53335">
    <property type="entry name" value="S-adenosyl-L-methionine-dependent methyltransferases"/>
    <property type="match status" value="1"/>
</dbReference>
<dbReference type="Gene3D" id="3.40.50.150">
    <property type="entry name" value="Vaccinia Virus protein VP39"/>
    <property type="match status" value="1"/>
</dbReference>
<dbReference type="InterPro" id="IPR029063">
    <property type="entry name" value="SAM-dependent_MTases_sf"/>
</dbReference>
<comment type="caution">
    <text evidence="6">Lacks conserved residue(s) required for the propagation of feature annotation.</text>
</comment>
<comment type="function">
    <text evidence="6">Specifically methylates the N7 position of guanine in position 527 of 16S rRNA.</text>
</comment>
<dbReference type="EC" id="2.1.1.170" evidence="6"/>
<organism evidence="7 8">
    <name type="scientific">Chelatococcus albus</name>
    <dbReference type="NCBI Taxonomy" id="3047466"/>
    <lineage>
        <taxon>Bacteria</taxon>
        <taxon>Pseudomonadati</taxon>
        <taxon>Pseudomonadota</taxon>
        <taxon>Alphaproteobacteria</taxon>
        <taxon>Hyphomicrobiales</taxon>
        <taxon>Chelatococcaceae</taxon>
        <taxon>Chelatococcus</taxon>
    </lineage>
</organism>
<dbReference type="PIRSF" id="PIRSF003078">
    <property type="entry name" value="GidB"/>
    <property type="match status" value="1"/>
</dbReference>
<accession>A0ABT7AHZ1</accession>
<keyword evidence="1 6" id="KW-0963">Cytoplasm</keyword>
<feature type="binding site" evidence="6">
    <location>
        <position position="78"/>
    </location>
    <ligand>
        <name>S-adenosyl-L-methionine</name>
        <dbReference type="ChEBI" id="CHEBI:59789"/>
    </ligand>
</feature>
<dbReference type="EMBL" id="JASJEV010000006">
    <property type="protein sequence ID" value="MDJ1158710.1"/>
    <property type="molecule type" value="Genomic_DNA"/>
</dbReference>
<keyword evidence="5 6" id="KW-0949">S-adenosyl-L-methionine</keyword>
<name>A0ABT7AHZ1_9HYPH</name>
<feature type="binding site" evidence="6">
    <location>
        <begin position="131"/>
        <end position="132"/>
    </location>
    <ligand>
        <name>S-adenosyl-L-methionine</name>
        <dbReference type="ChEBI" id="CHEBI:59789"/>
    </ligand>
</feature>
<dbReference type="PANTHER" id="PTHR31760:SF0">
    <property type="entry name" value="S-ADENOSYL-L-METHIONINE-DEPENDENT METHYLTRANSFERASES SUPERFAMILY PROTEIN"/>
    <property type="match status" value="1"/>
</dbReference>
<dbReference type="PANTHER" id="PTHR31760">
    <property type="entry name" value="S-ADENOSYL-L-METHIONINE-DEPENDENT METHYLTRANSFERASES SUPERFAMILY PROTEIN"/>
    <property type="match status" value="1"/>
</dbReference>
<dbReference type="NCBIfam" id="TIGR00138">
    <property type="entry name" value="rsmG_gidB"/>
    <property type="match status" value="1"/>
</dbReference>
<evidence type="ECO:0000256" key="2">
    <source>
        <dbReference type="ARBA" id="ARBA00022552"/>
    </source>
</evidence>
<dbReference type="RefSeq" id="WP_283740709.1">
    <property type="nucleotide sequence ID" value="NZ_JASJEV010000006.1"/>
</dbReference>
<keyword evidence="3 6" id="KW-0489">Methyltransferase</keyword>
<dbReference type="CDD" id="cd02440">
    <property type="entry name" value="AdoMet_MTases"/>
    <property type="match status" value="1"/>
</dbReference>
<dbReference type="HAMAP" id="MF_00074">
    <property type="entry name" value="16SrRNA_methyltr_G"/>
    <property type="match status" value="1"/>
</dbReference>
<dbReference type="Pfam" id="PF02527">
    <property type="entry name" value="GidB"/>
    <property type="match status" value="1"/>
</dbReference>
<comment type="subcellular location">
    <subcellularLocation>
        <location evidence="6">Cytoplasm</location>
    </subcellularLocation>
</comment>
<dbReference type="GO" id="GO:0032259">
    <property type="term" value="P:methylation"/>
    <property type="evidence" value="ECO:0007669"/>
    <property type="project" value="UniProtKB-KW"/>
</dbReference>
<evidence type="ECO:0000256" key="3">
    <source>
        <dbReference type="ARBA" id="ARBA00022603"/>
    </source>
</evidence>
<evidence type="ECO:0000256" key="5">
    <source>
        <dbReference type="ARBA" id="ARBA00022691"/>
    </source>
</evidence>
<sequence>MGRPIAGADDRAAALALMSVSRETEERLARFVDELRRWQAVKNLVGPATLDRVWTRHIADSAQLVALAPQARRWLDLGSGAGFPGLVVAILLADTPGAQVDLVESNGRKCAFLRAVSRATGAPARVHNVRIEDVIPEFVGKVDVVSARALAPLTVLLGMTKDLLRTGTLGLFPKGQDLEVELTEASKSWRIQADAVASKTDPQARILVVRELSERQAHD</sequence>
<evidence type="ECO:0000313" key="7">
    <source>
        <dbReference type="EMBL" id="MDJ1158710.1"/>
    </source>
</evidence>
<protein>
    <recommendedName>
        <fullName evidence="6">Ribosomal RNA small subunit methyltransferase G</fullName>
        <ecNumber evidence="6">2.1.1.170</ecNumber>
    </recommendedName>
    <alternativeName>
        <fullName evidence="6">16S rRNA 7-methylguanosine methyltransferase</fullName>
        <shortName evidence="6">16S rRNA m7G methyltransferase</shortName>
    </alternativeName>
</protein>
<feature type="binding site" evidence="6">
    <location>
        <position position="83"/>
    </location>
    <ligand>
        <name>S-adenosyl-L-methionine</name>
        <dbReference type="ChEBI" id="CHEBI:59789"/>
    </ligand>
</feature>
<comment type="similarity">
    <text evidence="6">Belongs to the methyltransferase superfamily. RNA methyltransferase RsmG family.</text>
</comment>
<evidence type="ECO:0000256" key="6">
    <source>
        <dbReference type="HAMAP-Rule" id="MF_00074"/>
    </source>
</evidence>